<organism evidence="13 14">
    <name type="scientific">Leptobacterium flavescens</name>
    <dbReference type="NCBI Taxonomy" id="472055"/>
    <lineage>
        <taxon>Bacteria</taxon>
        <taxon>Pseudomonadati</taxon>
        <taxon>Bacteroidota</taxon>
        <taxon>Flavobacteriia</taxon>
        <taxon>Flavobacteriales</taxon>
        <taxon>Flavobacteriaceae</taxon>
        <taxon>Leptobacterium</taxon>
    </lineage>
</organism>
<dbReference type="AlphaFoldDB" id="A0A6P0UNP5"/>
<dbReference type="InterPro" id="IPR038354">
    <property type="entry name" value="VKOR_sf"/>
</dbReference>
<dbReference type="Pfam" id="PF07884">
    <property type="entry name" value="VKOR"/>
    <property type="match status" value="1"/>
</dbReference>
<feature type="transmembrane region" description="Helical" evidence="10">
    <location>
        <begin position="267"/>
        <end position="287"/>
    </location>
</feature>
<sequence length="537" mass="61231">MDKLVLKYLVESNYLNIDSQDLKLQLLAHPDYPSLKSITDTLDYFKIENIAASIPKEYLDQLPEHFLTLVGTEEGKQLVMVSRHPSNTRIRIYSDKGHKEKIQLEDFEPRWGPTIIAIEPQKPELDKKIKRISNFKLVGGLLIVASLFLYGWNNFELIPVLYYLLSFGGAYLSFLIAREEMGLNTANIVKLCTKYSNTSCSDVIKSNGAKLFGLVSLSDMAISYSATLILFLLFNGYQNSILMSIGALSVPVLIYSVFYQWYSVKKWCLLCLGIAAVIVTQFSLTLIGNTPFYLPVKEVSFFVFAFAASLFLWTRLKPLIKENHSLRSARIDFMKFKRNLELFTGLLTKKALVKDDKIYDSGSLISFGNPKAPLKIIAITNPLCGFCKASFQTYTSLLDTHAEDIHISFVFNVNYQSENNEGTQISHRLLEKFFLEDEEKCLDAFKEWFQDRNIASWQKKFGISKKLTYKHLLEAQSEWCKANSINYTPATVINGYYFPKEYEIKDLGLFIDELIAAPPAYSSDSQKKQGNSELIKT</sequence>
<dbReference type="InterPro" id="IPR012336">
    <property type="entry name" value="Thioredoxin-like_fold"/>
</dbReference>
<feature type="transmembrane region" description="Helical" evidence="10">
    <location>
        <begin position="135"/>
        <end position="152"/>
    </location>
</feature>
<dbReference type="GO" id="GO:0016020">
    <property type="term" value="C:membrane"/>
    <property type="evidence" value="ECO:0007669"/>
    <property type="project" value="UniProtKB-SubCell"/>
</dbReference>
<evidence type="ECO:0000256" key="4">
    <source>
        <dbReference type="ARBA" id="ARBA00022719"/>
    </source>
</evidence>
<dbReference type="EMBL" id="JAABOO010000003">
    <property type="protein sequence ID" value="NER14795.1"/>
    <property type="molecule type" value="Genomic_DNA"/>
</dbReference>
<accession>A0A6P0UNP5</accession>
<feature type="transmembrane region" description="Helical" evidence="10">
    <location>
        <begin position="211"/>
        <end position="234"/>
    </location>
</feature>
<gene>
    <name evidence="13" type="ORF">GWK08_15165</name>
</gene>
<evidence type="ECO:0000256" key="7">
    <source>
        <dbReference type="ARBA" id="ARBA00023136"/>
    </source>
</evidence>
<evidence type="ECO:0000259" key="12">
    <source>
        <dbReference type="Pfam" id="PF13462"/>
    </source>
</evidence>
<dbReference type="Gene3D" id="3.40.30.10">
    <property type="entry name" value="Glutaredoxin"/>
    <property type="match status" value="1"/>
</dbReference>
<keyword evidence="6" id="KW-0560">Oxidoreductase</keyword>
<dbReference type="CDD" id="cd02972">
    <property type="entry name" value="DsbA_family"/>
    <property type="match status" value="1"/>
</dbReference>
<evidence type="ECO:0000256" key="6">
    <source>
        <dbReference type="ARBA" id="ARBA00023002"/>
    </source>
</evidence>
<dbReference type="RefSeq" id="WP_163608075.1">
    <property type="nucleotide sequence ID" value="NZ_JAABOO010000003.1"/>
</dbReference>
<keyword evidence="5 10" id="KW-1133">Transmembrane helix</keyword>
<feature type="domain" description="Vitamin K epoxide reductase" evidence="11">
    <location>
        <begin position="161"/>
        <end position="285"/>
    </location>
</feature>
<feature type="domain" description="Thioredoxin-like fold" evidence="12">
    <location>
        <begin position="365"/>
        <end position="512"/>
    </location>
</feature>
<feature type="transmembrane region" description="Helical" evidence="10">
    <location>
        <begin position="299"/>
        <end position="316"/>
    </location>
</feature>
<dbReference type="Pfam" id="PF13462">
    <property type="entry name" value="Thioredoxin_4"/>
    <property type="match status" value="1"/>
</dbReference>
<dbReference type="Gene3D" id="1.20.1440.130">
    <property type="entry name" value="VKOR domain"/>
    <property type="match status" value="1"/>
</dbReference>
<protein>
    <submittedName>
        <fullName evidence="13">Thioredoxin domain-containing protein</fullName>
    </submittedName>
</protein>
<evidence type="ECO:0000256" key="3">
    <source>
        <dbReference type="ARBA" id="ARBA00022692"/>
    </source>
</evidence>
<evidence type="ECO:0000256" key="8">
    <source>
        <dbReference type="ARBA" id="ARBA00023157"/>
    </source>
</evidence>
<comment type="similarity">
    <text evidence="2">Belongs to the VKOR family.</text>
</comment>
<comment type="caution">
    <text evidence="13">The sequence shown here is derived from an EMBL/GenBank/DDBJ whole genome shotgun (WGS) entry which is preliminary data.</text>
</comment>
<keyword evidence="8" id="KW-1015">Disulfide bond</keyword>
<keyword evidence="9" id="KW-0676">Redox-active center</keyword>
<evidence type="ECO:0000256" key="1">
    <source>
        <dbReference type="ARBA" id="ARBA00004141"/>
    </source>
</evidence>
<evidence type="ECO:0000313" key="13">
    <source>
        <dbReference type="EMBL" id="NER14795.1"/>
    </source>
</evidence>
<dbReference type="CDD" id="cd12921">
    <property type="entry name" value="VKOR_4"/>
    <property type="match status" value="1"/>
</dbReference>
<feature type="transmembrane region" description="Helical" evidence="10">
    <location>
        <begin position="240"/>
        <end position="258"/>
    </location>
</feature>
<proteinExistence type="inferred from homology"/>
<keyword evidence="14" id="KW-1185">Reference proteome</keyword>
<dbReference type="InterPro" id="IPR012932">
    <property type="entry name" value="VKOR"/>
</dbReference>
<dbReference type="GO" id="GO:0048038">
    <property type="term" value="F:quinone binding"/>
    <property type="evidence" value="ECO:0007669"/>
    <property type="project" value="UniProtKB-KW"/>
</dbReference>
<dbReference type="Proteomes" id="UP000468581">
    <property type="component" value="Unassembled WGS sequence"/>
</dbReference>
<reference evidence="13 14" key="1">
    <citation type="submission" date="2020-01" db="EMBL/GenBank/DDBJ databases">
        <title>Leptobacterium flavescens.</title>
        <authorList>
            <person name="Wang G."/>
        </authorList>
    </citation>
    <scope>NUCLEOTIDE SEQUENCE [LARGE SCALE GENOMIC DNA]</scope>
    <source>
        <strain evidence="13 14">KCTC 22160</strain>
    </source>
</reference>
<feature type="transmembrane region" description="Helical" evidence="10">
    <location>
        <begin position="158"/>
        <end position="177"/>
    </location>
</feature>
<evidence type="ECO:0000259" key="11">
    <source>
        <dbReference type="Pfam" id="PF07884"/>
    </source>
</evidence>
<evidence type="ECO:0000256" key="9">
    <source>
        <dbReference type="ARBA" id="ARBA00023284"/>
    </source>
</evidence>
<dbReference type="SUPFAM" id="SSF52833">
    <property type="entry name" value="Thioredoxin-like"/>
    <property type="match status" value="1"/>
</dbReference>
<comment type="subcellular location">
    <subcellularLocation>
        <location evidence="1">Membrane</location>
        <topology evidence="1">Multi-pass membrane protein</topology>
    </subcellularLocation>
</comment>
<keyword evidence="4" id="KW-0874">Quinone</keyword>
<evidence type="ECO:0000313" key="14">
    <source>
        <dbReference type="Proteomes" id="UP000468581"/>
    </source>
</evidence>
<keyword evidence="7 10" id="KW-0472">Membrane</keyword>
<evidence type="ECO:0000256" key="2">
    <source>
        <dbReference type="ARBA" id="ARBA00006214"/>
    </source>
</evidence>
<evidence type="ECO:0000256" key="5">
    <source>
        <dbReference type="ARBA" id="ARBA00022989"/>
    </source>
</evidence>
<name>A0A6P0UNP5_9FLAO</name>
<dbReference type="InterPro" id="IPR036249">
    <property type="entry name" value="Thioredoxin-like_sf"/>
</dbReference>
<evidence type="ECO:0000256" key="10">
    <source>
        <dbReference type="SAM" id="Phobius"/>
    </source>
</evidence>
<dbReference type="GO" id="GO:0016491">
    <property type="term" value="F:oxidoreductase activity"/>
    <property type="evidence" value="ECO:0007669"/>
    <property type="project" value="UniProtKB-KW"/>
</dbReference>
<keyword evidence="3 10" id="KW-0812">Transmembrane</keyword>